<dbReference type="OrthoDB" id="3200163at2759"/>
<dbReference type="PANTHER" id="PTHR11559">
    <property type="entry name" value="CARBOXYLESTERASE"/>
    <property type="match status" value="1"/>
</dbReference>
<dbReference type="ESTHER" id="lepoc-w5mdr4">
    <property type="family name" value="Carb_B_Chordata"/>
</dbReference>
<dbReference type="Pfam" id="PF00135">
    <property type="entry name" value="COesterase"/>
    <property type="match status" value="1"/>
</dbReference>
<keyword evidence="4" id="KW-0812">Transmembrane</keyword>
<dbReference type="RefSeq" id="XP_015194089.1">
    <property type="nucleotide sequence ID" value="XM_015338603.2"/>
</dbReference>
<keyword evidence="4" id="KW-1133">Transmembrane helix</keyword>
<dbReference type="Bgee" id="ENSLOCG00000005410">
    <property type="expression patterns" value="Expressed in zone of skin and 13 other cell types or tissues"/>
</dbReference>
<dbReference type="GeneTree" id="ENSGT00940000165402"/>
<comment type="similarity">
    <text evidence="1 3">Belongs to the type-B carboxylesterase/lipase family.</text>
</comment>
<dbReference type="InterPro" id="IPR029058">
    <property type="entry name" value="AB_hydrolase_fold"/>
</dbReference>
<dbReference type="EMBL" id="AHAT01036572">
    <property type="status" value="NOT_ANNOTATED_CDS"/>
    <property type="molecule type" value="Genomic_DNA"/>
</dbReference>
<dbReference type="InParanoid" id="W5MDR4"/>
<sequence length="596" mass="67433">MADDYYEAGEETQYRYLVQPDGEERERYCRRHYVSPFLVLSRKQIFMISCGVLALLLAAGYLAYLAETPRYPAAQVRTECGAVRGHRGKAGFAFKGIPYAAPPVGAQRWRPPADLKKSGSCWEGVYDATRFRDVCVQVHPMDDKGAVTGSEDCLYLNVWTPTLIRDAKLPVMFWIHGGYLHTLSGSEEGYRPSEELATQYGVVFVSLNYRLNAFGFLALELLRQGSPTNTSGNYGFMDQIAALQWVQRNIHVFGGDPEKVTIFGQSSGGTSVWTLMMSPLANGLFHRAIDMSGSYIYNKSVEEAERDNLIFLRKTGCQDIKCLQSLPQEKILKAIPWKDYPYWAADDVTDLPQKGRFDGAVAVVDGYVLPEPPFQMWEKKTGYNDVPFVIGTTEQEADLEPSYSNITSWTWEDYQWTVTEKLKPFGEAIAEEALTLYPKTGKCPTTERCPERLYTSMVSDARVTCPNNDLAKRAANALKSPVYRYLVTYTPSKEVQISSVFRFPSRFTYHALDAYAFFGNLGYIQGETSSADRDFEKSMQNYFIHFAKTGEMPSEWPAYPSHTALLSNSFSVAESPSLKRCQFWENNGFYSYAWIN</sequence>
<dbReference type="Ensembl" id="ENSLOCT00000006531.1">
    <property type="protein sequence ID" value="ENSLOCP00000006523.1"/>
    <property type="gene ID" value="ENSLOCG00000005410.1"/>
</dbReference>
<keyword evidence="2 3" id="KW-0378">Hydrolase</keyword>
<dbReference type="PROSITE" id="PS00941">
    <property type="entry name" value="CARBOXYLESTERASE_B_2"/>
    <property type="match status" value="1"/>
</dbReference>
<dbReference type="InterPro" id="IPR002018">
    <property type="entry name" value="CarbesteraseB"/>
</dbReference>
<dbReference type="GO" id="GO:0016787">
    <property type="term" value="F:hydrolase activity"/>
    <property type="evidence" value="ECO:0007669"/>
    <property type="project" value="UniProtKB-KW"/>
</dbReference>
<keyword evidence="7" id="KW-1185">Reference proteome</keyword>
<dbReference type="InterPro" id="IPR019819">
    <property type="entry name" value="Carboxylesterase_B_CS"/>
</dbReference>
<evidence type="ECO:0000256" key="1">
    <source>
        <dbReference type="ARBA" id="ARBA00005964"/>
    </source>
</evidence>
<dbReference type="RefSeq" id="XP_015194090.1">
    <property type="nucleotide sequence ID" value="XM_015338604.2"/>
</dbReference>
<keyword evidence="4" id="KW-0472">Membrane</keyword>
<dbReference type="AlphaFoldDB" id="W5MDR4"/>
<dbReference type="OMA" id="PQCDLWR"/>
<evidence type="ECO:0000313" key="6">
    <source>
        <dbReference type="Ensembl" id="ENSLOCP00000006523.1"/>
    </source>
</evidence>
<evidence type="ECO:0000256" key="3">
    <source>
        <dbReference type="RuleBase" id="RU361235"/>
    </source>
</evidence>
<evidence type="ECO:0000256" key="4">
    <source>
        <dbReference type="SAM" id="Phobius"/>
    </source>
</evidence>
<evidence type="ECO:0000313" key="7">
    <source>
        <dbReference type="Proteomes" id="UP000018468"/>
    </source>
</evidence>
<dbReference type="InterPro" id="IPR050309">
    <property type="entry name" value="Type-B_Carboxylest/Lipase"/>
</dbReference>
<dbReference type="Proteomes" id="UP000018468">
    <property type="component" value="Linkage group LG27"/>
</dbReference>
<organism evidence="6 7">
    <name type="scientific">Lepisosteus oculatus</name>
    <name type="common">Spotted gar</name>
    <dbReference type="NCBI Taxonomy" id="7918"/>
    <lineage>
        <taxon>Eukaryota</taxon>
        <taxon>Metazoa</taxon>
        <taxon>Chordata</taxon>
        <taxon>Craniata</taxon>
        <taxon>Vertebrata</taxon>
        <taxon>Euteleostomi</taxon>
        <taxon>Actinopterygii</taxon>
        <taxon>Neopterygii</taxon>
        <taxon>Holostei</taxon>
        <taxon>Semionotiformes</taxon>
        <taxon>Lepisosteidae</taxon>
        <taxon>Lepisosteus</taxon>
    </lineage>
</organism>
<dbReference type="EC" id="3.1.1.-" evidence="3"/>
<reference evidence="6" key="3">
    <citation type="submission" date="2025-09" db="UniProtKB">
        <authorList>
            <consortium name="Ensembl"/>
        </authorList>
    </citation>
    <scope>IDENTIFICATION</scope>
</reference>
<evidence type="ECO:0000259" key="5">
    <source>
        <dbReference type="Pfam" id="PF00135"/>
    </source>
</evidence>
<dbReference type="HOGENOM" id="CLU_006586_16_4_1"/>
<dbReference type="STRING" id="7918.ENSLOCP00000006523"/>
<reference evidence="7" key="1">
    <citation type="submission" date="2011-12" db="EMBL/GenBank/DDBJ databases">
        <title>The Draft Genome of Lepisosteus oculatus.</title>
        <authorList>
            <consortium name="The Broad Institute Genome Assembly &amp; Analysis Group"/>
            <consortium name="Computational R&amp;D Group"/>
            <consortium name="and Sequencing Platform"/>
            <person name="Di Palma F."/>
            <person name="Alfoldi J."/>
            <person name="Johnson J."/>
            <person name="Berlin A."/>
            <person name="Gnerre S."/>
            <person name="Jaffe D."/>
            <person name="MacCallum I."/>
            <person name="Young S."/>
            <person name="Walker B.J."/>
            <person name="Lander E.S."/>
            <person name="Lindblad-Toh K."/>
        </authorList>
    </citation>
    <scope>NUCLEOTIDE SEQUENCE [LARGE SCALE GENOMIC DNA]</scope>
</reference>
<protein>
    <recommendedName>
        <fullName evidence="3">Carboxylic ester hydrolase</fullName>
        <ecNumber evidence="3">3.1.1.-</ecNumber>
    </recommendedName>
</protein>
<dbReference type="PROSITE" id="PS00122">
    <property type="entry name" value="CARBOXYLESTERASE_B_1"/>
    <property type="match status" value="1"/>
</dbReference>
<dbReference type="Gene3D" id="3.40.50.1820">
    <property type="entry name" value="alpha/beta hydrolase"/>
    <property type="match status" value="1"/>
</dbReference>
<name>W5MDR4_LEPOC</name>
<dbReference type="eggNOG" id="KOG1516">
    <property type="taxonomic scope" value="Eukaryota"/>
</dbReference>
<evidence type="ECO:0000256" key="2">
    <source>
        <dbReference type="ARBA" id="ARBA00022801"/>
    </source>
</evidence>
<proteinExistence type="inferred from homology"/>
<dbReference type="KEGG" id="loc:102691579"/>
<accession>W5MDR4</accession>
<reference evidence="6" key="2">
    <citation type="submission" date="2025-08" db="UniProtKB">
        <authorList>
            <consortium name="Ensembl"/>
        </authorList>
    </citation>
    <scope>IDENTIFICATION</scope>
</reference>
<dbReference type="FunFam" id="3.40.50.1820:FF:000749">
    <property type="entry name" value="Carboxylic ester hydrolase"/>
    <property type="match status" value="1"/>
</dbReference>
<dbReference type="RefSeq" id="XP_006642725.1">
    <property type="nucleotide sequence ID" value="XM_006642662.3"/>
</dbReference>
<dbReference type="GeneID" id="102691579"/>
<dbReference type="InterPro" id="IPR019826">
    <property type="entry name" value="Carboxylesterase_B_AS"/>
</dbReference>
<feature type="domain" description="Carboxylesterase type B" evidence="5">
    <location>
        <begin position="74"/>
        <end position="584"/>
    </location>
</feature>
<feature type="transmembrane region" description="Helical" evidence="4">
    <location>
        <begin position="45"/>
        <end position="66"/>
    </location>
</feature>
<dbReference type="SUPFAM" id="SSF53474">
    <property type="entry name" value="alpha/beta-Hydrolases"/>
    <property type="match status" value="1"/>
</dbReference>